<name>A0A364N6L5_STELY</name>
<dbReference type="NCBIfam" id="TIGR01146">
    <property type="entry name" value="ATPsyn_F1gamma"/>
    <property type="match status" value="1"/>
</dbReference>
<dbReference type="AlphaFoldDB" id="A0A364N6L5"/>
<feature type="region of interest" description="Disordered" evidence="13">
    <location>
        <begin position="605"/>
        <end position="637"/>
    </location>
</feature>
<dbReference type="FunFam" id="3.40.1380.10:FF:000003">
    <property type="entry name" value="ATP synthase subunit gamma"/>
    <property type="match status" value="1"/>
</dbReference>
<comment type="similarity">
    <text evidence="2">Belongs to the ATPase gamma chain family.</text>
</comment>
<keyword evidence="15" id="KW-1185">Reference proteome</keyword>
<keyword evidence="9" id="KW-0472">Membrane</keyword>
<dbReference type="PANTHER" id="PTHR11693:SF22">
    <property type="entry name" value="ATP SYNTHASE SUBUNIT GAMMA, MITOCHONDRIAL"/>
    <property type="match status" value="1"/>
</dbReference>
<evidence type="ECO:0000313" key="15">
    <source>
        <dbReference type="Proteomes" id="UP000249619"/>
    </source>
</evidence>
<dbReference type="GO" id="GO:0016787">
    <property type="term" value="F:hydrolase activity"/>
    <property type="evidence" value="ECO:0007669"/>
    <property type="project" value="UniProtKB-KW"/>
</dbReference>
<feature type="region of interest" description="Disordered" evidence="13">
    <location>
        <begin position="521"/>
        <end position="575"/>
    </location>
</feature>
<evidence type="ECO:0000256" key="11">
    <source>
        <dbReference type="ARBA" id="ARBA00023310"/>
    </source>
</evidence>
<dbReference type="Pfam" id="PF00231">
    <property type="entry name" value="ATP-synt"/>
    <property type="match status" value="1"/>
</dbReference>
<feature type="region of interest" description="Disordered" evidence="13">
    <location>
        <begin position="441"/>
        <end position="468"/>
    </location>
</feature>
<keyword evidence="10" id="KW-0139">CF(1)</keyword>
<evidence type="ECO:0000256" key="1">
    <source>
        <dbReference type="ARBA" id="ARBA00004637"/>
    </source>
</evidence>
<dbReference type="GO" id="GO:0005743">
    <property type="term" value="C:mitochondrial inner membrane"/>
    <property type="evidence" value="ECO:0007669"/>
    <property type="project" value="UniProtKB-SubCell"/>
</dbReference>
<dbReference type="Gene3D" id="1.10.287.80">
    <property type="entry name" value="ATP synthase, gamma subunit, helix hairpin domain"/>
    <property type="match status" value="1"/>
</dbReference>
<keyword evidence="4" id="KW-0813">Transport</keyword>
<evidence type="ECO:0000256" key="5">
    <source>
        <dbReference type="ARBA" id="ARBA00022781"/>
    </source>
</evidence>
<keyword evidence="7" id="KW-0406">Ion transport</keyword>
<dbReference type="EMBL" id="QGDH01000042">
    <property type="protein sequence ID" value="RAR12975.1"/>
    <property type="molecule type" value="Genomic_DNA"/>
</dbReference>
<evidence type="ECO:0000256" key="10">
    <source>
        <dbReference type="ARBA" id="ARBA00023196"/>
    </source>
</evidence>
<feature type="compositionally biased region" description="Polar residues" evidence="13">
    <location>
        <begin position="614"/>
        <end position="629"/>
    </location>
</feature>
<comment type="subcellular location">
    <subcellularLocation>
        <location evidence="1">Mitochondrion inner membrane</location>
        <topology evidence="1">Peripheral membrane protein</topology>
    </subcellularLocation>
</comment>
<comment type="caution">
    <text evidence="14">The sequence shown here is derived from an EMBL/GenBank/DDBJ whole genome shotgun (WGS) entry which is preliminary data.</text>
</comment>
<evidence type="ECO:0000256" key="6">
    <source>
        <dbReference type="ARBA" id="ARBA00022792"/>
    </source>
</evidence>
<feature type="compositionally biased region" description="Pro residues" evidence="13">
    <location>
        <begin position="444"/>
        <end position="453"/>
    </location>
</feature>
<evidence type="ECO:0000256" key="13">
    <source>
        <dbReference type="SAM" id="MobiDB-lite"/>
    </source>
</evidence>
<keyword evidence="11" id="KW-0066">ATP synthesis</keyword>
<reference evidence="15" key="1">
    <citation type="submission" date="2018-05" db="EMBL/GenBank/DDBJ databases">
        <title>Draft genome sequence of Stemphylium lycopersici strain CIDEFI 213.</title>
        <authorList>
            <person name="Medina R."/>
            <person name="Franco M.E.E."/>
            <person name="Lucentini C.G."/>
            <person name="Saparrat M.C.N."/>
            <person name="Balatti P.A."/>
        </authorList>
    </citation>
    <scope>NUCLEOTIDE SEQUENCE [LARGE SCALE GENOMIC DNA]</scope>
    <source>
        <strain evidence="15">CIDEFI 213</strain>
    </source>
</reference>
<evidence type="ECO:0000256" key="8">
    <source>
        <dbReference type="ARBA" id="ARBA00023128"/>
    </source>
</evidence>
<dbReference type="PROSITE" id="PS00153">
    <property type="entry name" value="ATPASE_GAMMA"/>
    <property type="match status" value="1"/>
</dbReference>
<evidence type="ECO:0000256" key="2">
    <source>
        <dbReference type="ARBA" id="ARBA00007681"/>
    </source>
</evidence>
<dbReference type="GO" id="GO:0046933">
    <property type="term" value="F:proton-transporting ATP synthase activity, rotational mechanism"/>
    <property type="evidence" value="ECO:0007669"/>
    <property type="project" value="InterPro"/>
</dbReference>
<dbReference type="GO" id="GO:0045259">
    <property type="term" value="C:proton-transporting ATP synthase complex"/>
    <property type="evidence" value="ECO:0007669"/>
    <property type="project" value="UniProtKB-KW"/>
</dbReference>
<keyword evidence="8" id="KW-0496">Mitochondrion</keyword>
<dbReference type="InterPro" id="IPR000131">
    <property type="entry name" value="ATP_synth_F1_gsu"/>
</dbReference>
<evidence type="ECO:0000256" key="12">
    <source>
        <dbReference type="ARBA" id="ARBA00031066"/>
    </source>
</evidence>
<dbReference type="Proteomes" id="UP000249619">
    <property type="component" value="Unassembled WGS sequence"/>
</dbReference>
<keyword evidence="6" id="KW-0999">Mitochondrion inner membrane</keyword>
<evidence type="ECO:0000256" key="7">
    <source>
        <dbReference type="ARBA" id="ARBA00023065"/>
    </source>
</evidence>
<dbReference type="CDD" id="cd12151">
    <property type="entry name" value="F1-ATPase_gamma"/>
    <property type="match status" value="1"/>
</dbReference>
<evidence type="ECO:0000256" key="9">
    <source>
        <dbReference type="ARBA" id="ARBA00023136"/>
    </source>
</evidence>
<proteinExistence type="inferred from homology"/>
<keyword evidence="14" id="KW-0378">Hydrolase</keyword>
<dbReference type="InterPro" id="IPR035968">
    <property type="entry name" value="ATP_synth_F1_ATPase_gsu"/>
</dbReference>
<accession>A0A364N6L5</accession>
<evidence type="ECO:0000256" key="3">
    <source>
        <dbReference type="ARBA" id="ARBA00020843"/>
    </source>
</evidence>
<protein>
    <recommendedName>
        <fullName evidence="3">ATP synthase subunit gamma, mitochondrial</fullName>
    </recommendedName>
    <alternativeName>
        <fullName evidence="12">F-ATPase gamma subunit</fullName>
    </alternativeName>
</protein>
<evidence type="ECO:0000313" key="14">
    <source>
        <dbReference type="EMBL" id="RAR12975.1"/>
    </source>
</evidence>
<evidence type="ECO:0000256" key="4">
    <source>
        <dbReference type="ARBA" id="ARBA00022448"/>
    </source>
</evidence>
<dbReference type="PANTHER" id="PTHR11693">
    <property type="entry name" value="ATP SYNTHASE GAMMA CHAIN"/>
    <property type="match status" value="1"/>
</dbReference>
<gene>
    <name evidence="14" type="ORF">DDE83_003640</name>
</gene>
<dbReference type="InterPro" id="IPR023632">
    <property type="entry name" value="ATP_synth_F1_gsu_CS"/>
</dbReference>
<dbReference type="FunFam" id="1.10.287.80:FF:000001">
    <property type="entry name" value="ATP synthase gamma chain"/>
    <property type="match status" value="1"/>
</dbReference>
<organism evidence="14 15">
    <name type="scientific">Stemphylium lycopersici</name>
    <name type="common">Tomato gray leaf spot disease fungus</name>
    <name type="synonym">Thyrospora lycopersici</name>
    <dbReference type="NCBI Taxonomy" id="183478"/>
    <lineage>
        <taxon>Eukaryota</taxon>
        <taxon>Fungi</taxon>
        <taxon>Dikarya</taxon>
        <taxon>Ascomycota</taxon>
        <taxon>Pezizomycotina</taxon>
        <taxon>Dothideomycetes</taxon>
        <taxon>Pleosporomycetidae</taxon>
        <taxon>Pleosporales</taxon>
        <taxon>Pleosporineae</taxon>
        <taxon>Pleosporaceae</taxon>
        <taxon>Stemphylium</taxon>
    </lineage>
</organism>
<sequence>MMLSRAARPALKAGMAAAVARPATLTASNAAGYATLREIEGRLKSIRNIEKITKTMKVVASTKLTRAQKAMTESRKYGQTSNTVFENAETKPIEGEGKKNLIIVCSSDKGLCGGIHSGMSRKVRAMLAETPDADLAVIGEKCKAQLGRSSGKNMVLSFSGAGKDVPTFADSMSIADQISLLPGDYASVKIVYNKFINASSYEATTQEAYSEEAIAQSANFSAFEIEDEVLPNLREYALANSLFWALAEGHACEQSARQNAMDNASKNAGEMINKFQILYNRTRQAVITGELVEIITGAAASEAVLLSLRPASIQSTLSRPTSHSLQPFSRCAFLNFDLDCLSTTDNFKRLSNMLAKARHDEVKEKMQALKDLYTSRHYTQCAKFGERILSEVDVKTHPVHLAYFNFYTASSHDILAREATLKNRYKELNAAEKYYGAAITALSPSPPLPPSPTPASDDEQPSTPESATFPEEQVWLHRLKAGSFDSNASYRTSTSSILSDALDAEQDDADADDLVLQTYRFPSPPGMRSGAAFESTPKTQSRHIKSDSILSPLSTQNVRPRPAPAPEPEQVRLPTGTSSFIGMLQGHLASVRTLKESTGVRGVRFAFPTPSPSPTKSWFRQSRASQQSGSEEREKELLRQKRRGMIWRPRFDPQSVRQLCDEALAEL</sequence>
<dbReference type="Gene3D" id="3.40.1380.10">
    <property type="match status" value="1"/>
</dbReference>
<dbReference type="SUPFAM" id="SSF52943">
    <property type="entry name" value="ATP synthase (F1-ATPase), gamma subunit"/>
    <property type="match status" value="1"/>
</dbReference>
<dbReference type="STRING" id="183478.A0A364N6L5"/>
<feature type="compositionally biased region" description="Polar residues" evidence="13">
    <location>
        <begin position="548"/>
        <end position="558"/>
    </location>
</feature>
<dbReference type="PRINTS" id="PR00126">
    <property type="entry name" value="ATPASEGAMMA"/>
</dbReference>
<keyword evidence="5" id="KW-0375">Hydrogen ion transport</keyword>